<feature type="domain" description="Diphthamide synthase" evidence="1">
    <location>
        <begin position="10"/>
        <end position="216"/>
    </location>
</feature>
<dbReference type="SUPFAM" id="SSF52402">
    <property type="entry name" value="Adenine nucleotide alpha hydrolases-like"/>
    <property type="match status" value="1"/>
</dbReference>
<proteinExistence type="predicted"/>
<dbReference type="KEGG" id="ahal:FTX54_016690"/>
<evidence type="ECO:0000313" key="3">
    <source>
        <dbReference type="Proteomes" id="UP000321816"/>
    </source>
</evidence>
<keyword evidence="2" id="KW-0436">Ligase</keyword>
<dbReference type="OrthoDB" id="3572539at2"/>
<dbReference type="PIRSF" id="PIRSF039123">
    <property type="entry name" value="Diphthamide_synthase"/>
    <property type="match status" value="1"/>
</dbReference>
<name>A0A5C7FHF5_9BACI</name>
<keyword evidence="3" id="KW-1185">Reference proteome</keyword>
<reference evidence="2 3" key="1">
    <citation type="submission" date="2024-01" db="EMBL/GenBank/DDBJ databases">
        <title>Complete Genome Sequence of Alkalicoccus halolimnae BZ-SZ-XJ29T, a Moderately Halophilic Bacterium Isolated from a Salt Lake.</title>
        <authorList>
            <person name="Zhao B."/>
        </authorList>
    </citation>
    <scope>NUCLEOTIDE SEQUENCE [LARGE SCALE GENOMIC DNA]</scope>
    <source>
        <strain evidence="2 3">BZ-SZ-XJ29</strain>
    </source>
</reference>
<accession>A0A5C7FHF5</accession>
<protein>
    <submittedName>
        <fullName evidence="2">Diphthine--ammonia ligase</fullName>
        <ecNumber evidence="2">6.3.1.14</ecNumber>
    </submittedName>
</protein>
<dbReference type="PANTHER" id="PTHR12196:SF2">
    <property type="entry name" value="DIPHTHINE--AMMONIA LIGASE"/>
    <property type="match status" value="1"/>
</dbReference>
<sequence>MINGQRYFTSWSGGKDSALAHYQALQEGGSPACLLSMFEENEEYSRSHSLPYGVIQAQADAMDVPLIIRGASWASYQKKFLELMEIMKRNGVNYGVFGDIDLEDHLEWVQRNCEKGGITSYHPLWKKERRQVLTELLDAGFESVIIVVDENKLPATFLGRVLDEEAIAEIEERGIDACGEEGEFHTVVVDGPLFNRRIPVSFKEVERHEGYAFLPVVLQVG</sequence>
<dbReference type="Gene3D" id="3.40.50.620">
    <property type="entry name" value="HUPs"/>
    <property type="match status" value="1"/>
</dbReference>
<gene>
    <name evidence="2" type="ORF">FTX54_016690</name>
</gene>
<dbReference type="EMBL" id="CP144914">
    <property type="protein sequence ID" value="WWD80002.1"/>
    <property type="molecule type" value="Genomic_DNA"/>
</dbReference>
<dbReference type="Pfam" id="PF01902">
    <property type="entry name" value="Diphthami_syn_2"/>
    <property type="match status" value="1"/>
</dbReference>
<dbReference type="AlphaFoldDB" id="A0A5C7FHF5"/>
<dbReference type="InterPro" id="IPR002761">
    <property type="entry name" value="Diphthami_syn_dom"/>
</dbReference>
<dbReference type="Proteomes" id="UP000321816">
    <property type="component" value="Chromosome"/>
</dbReference>
<evidence type="ECO:0000259" key="1">
    <source>
        <dbReference type="Pfam" id="PF01902"/>
    </source>
</evidence>
<dbReference type="NCBIfam" id="TIGR00290">
    <property type="entry name" value="MJ0570_dom"/>
    <property type="match status" value="1"/>
</dbReference>
<dbReference type="InterPro" id="IPR014729">
    <property type="entry name" value="Rossmann-like_a/b/a_fold"/>
</dbReference>
<dbReference type="RefSeq" id="WP_147802817.1">
    <property type="nucleotide sequence ID" value="NZ_CP144914.1"/>
</dbReference>
<dbReference type="PANTHER" id="PTHR12196">
    <property type="entry name" value="DOMAIN OF UNKNOWN FUNCTION 71 DUF71 -CONTAINING PROTEIN"/>
    <property type="match status" value="1"/>
</dbReference>
<dbReference type="CDD" id="cd01994">
    <property type="entry name" value="AANH_PF0828-like"/>
    <property type="match status" value="1"/>
</dbReference>
<dbReference type="Gene3D" id="3.90.1490.10">
    <property type="entry name" value="putative n-type atp pyrophosphatase, domain 2"/>
    <property type="match status" value="1"/>
</dbReference>
<dbReference type="GO" id="GO:0017183">
    <property type="term" value="P:protein histidyl modification to diphthamide"/>
    <property type="evidence" value="ECO:0007669"/>
    <property type="project" value="TreeGrafter"/>
</dbReference>
<organism evidence="2 3">
    <name type="scientific">Alkalicoccus halolimnae</name>
    <dbReference type="NCBI Taxonomy" id="1667239"/>
    <lineage>
        <taxon>Bacteria</taxon>
        <taxon>Bacillati</taxon>
        <taxon>Bacillota</taxon>
        <taxon>Bacilli</taxon>
        <taxon>Bacillales</taxon>
        <taxon>Bacillaceae</taxon>
        <taxon>Alkalicoccus</taxon>
    </lineage>
</organism>
<dbReference type="EC" id="6.3.1.14" evidence="2"/>
<dbReference type="InterPro" id="IPR030662">
    <property type="entry name" value="DPH6/MJ0570"/>
</dbReference>
<dbReference type="GO" id="GO:0017178">
    <property type="term" value="F:diphthine-ammonia ligase activity"/>
    <property type="evidence" value="ECO:0007669"/>
    <property type="project" value="UniProtKB-EC"/>
</dbReference>
<evidence type="ECO:0000313" key="2">
    <source>
        <dbReference type="EMBL" id="WWD80002.1"/>
    </source>
</evidence>